<comment type="similarity">
    <text evidence="1 2">Belongs to the UPF0102 family.</text>
</comment>
<name>A0ABT1ML15_9BACT</name>
<gene>
    <name evidence="3" type="ORF">NMU02_11640</name>
</gene>
<dbReference type="RefSeq" id="WP_255028095.1">
    <property type="nucleotide sequence ID" value="NZ_JANDHW010000013.1"/>
</dbReference>
<dbReference type="InterPro" id="IPR003509">
    <property type="entry name" value="UPF0102_YraN-like"/>
</dbReference>
<evidence type="ECO:0000256" key="1">
    <source>
        <dbReference type="ARBA" id="ARBA00006738"/>
    </source>
</evidence>
<evidence type="ECO:0000256" key="2">
    <source>
        <dbReference type="HAMAP-Rule" id="MF_00048"/>
    </source>
</evidence>
<dbReference type="InterPro" id="IPR011856">
    <property type="entry name" value="tRNA_endonuc-like_dom_sf"/>
</dbReference>
<evidence type="ECO:0000313" key="4">
    <source>
        <dbReference type="Proteomes" id="UP001205603"/>
    </source>
</evidence>
<dbReference type="Gene3D" id="3.40.1350.10">
    <property type="match status" value="1"/>
</dbReference>
<organism evidence="3 4">
    <name type="scientific">Coprobacter tertius</name>
    <dbReference type="NCBI Taxonomy" id="2944915"/>
    <lineage>
        <taxon>Bacteria</taxon>
        <taxon>Pseudomonadati</taxon>
        <taxon>Bacteroidota</taxon>
        <taxon>Bacteroidia</taxon>
        <taxon>Bacteroidales</taxon>
        <taxon>Barnesiellaceae</taxon>
        <taxon>Coprobacter</taxon>
    </lineage>
</organism>
<dbReference type="PANTHER" id="PTHR34039">
    <property type="entry name" value="UPF0102 PROTEIN YRAN"/>
    <property type="match status" value="1"/>
</dbReference>
<dbReference type="NCBIfam" id="NF009150">
    <property type="entry name" value="PRK12497.1-3"/>
    <property type="match status" value="1"/>
</dbReference>
<evidence type="ECO:0000313" key="3">
    <source>
        <dbReference type="EMBL" id="MCP9612744.1"/>
    </source>
</evidence>
<dbReference type="EMBL" id="JANDHW010000013">
    <property type="protein sequence ID" value="MCP9612744.1"/>
    <property type="molecule type" value="Genomic_DNA"/>
</dbReference>
<accession>A0ABT1ML15</accession>
<dbReference type="SUPFAM" id="SSF52980">
    <property type="entry name" value="Restriction endonuclease-like"/>
    <property type="match status" value="1"/>
</dbReference>
<dbReference type="InterPro" id="IPR011335">
    <property type="entry name" value="Restrct_endonuc-II-like"/>
</dbReference>
<dbReference type="CDD" id="cd20736">
    <property type="entry name" value="PoNe_Nuclease"/>
    <property type="match status" value="1"/>
</dbReference>
<dbReference type="HAMAP" id="MF_00048">
    <property type="entry name" value="UPF0102"/>
    <property type="match status" value="1"/>
</dbReference>
<proteinExistence type="inferred from homology"/>
<sequence>MAIHNIRGKTGEQLAAEYLITQGYDIRDMNWRDGKLEIDIVATDKTTLVIVEVKTRSTDKYGFPEEAINEKKIRHLVHAADAYLKYTDIPFETTRFDVITITGEGDDRLLEHVQDAFYPPLEK</sequence>
<keyword evidence="4" id="KW-1185">Reference proteome</keyword>
<reference evidence="3 4" key="1">
    <citation type="submission" date="2022-07" db="EMBL/GenBank/DDBJ databases">
        <title>Fecal culturing of patients with breast cancer.</title>
        <authorList>
            <person name="Teng N.M.Y."/>
            <person name="Kiu R."/>
            <person name="Evans R."/>
            <person name="Baker D.J."/>
            <person name="Zenner C."/>
            <person name="Robinson S.D."/>
            <person name="Hall L.J."/>
        </authorList>
    </citation>
    <scope>NUCLEOTIDE SEQUENCE [LARGE SCALE GENOMIC DNA]</scope>
    <source>
        <strain evidence="3 4">LH1063</strain>
    </source>
</reference>
<protein>
    <recommendedName>
        <fullName evidence="2">UPF0102 protein NMU02_11640</fullName>
    </recommendedName>
</protein>
<dbReference type="Pfam" id="PF02021">
    <property type="entry name" value="UPF0102"/>
    <property type="match status" value="1"/>
</dbReference>
<dbReference type="Proteomes" id="UP001205603">
    <property type="component" value="Unassembled WGS sequence"/>
</dbReference>
<comment type="caution">
    <text evidence="3">The sequence shown here is derived from an EMBL/GenBank/DDBJ whole genome shotgun (WGS) entry which is preliminary data.</text>
</comment>
<dbReference type="PANTHER" id="PTHR34039:SF1">
    <property type="entry name" value="UPF0102 PROTEIN YRAN"/>
    <property type="match status" value="1"/>
</dbReference>